<evidence type="ECO:0008006" key="3">
    <source>
        <dbReference type="Google" id="ProtNLM"/>
    </source>
</evidence>
<dbReference type="AlphaFoldDB" id="A0A9D1TDH6"/>
<dbReference type="NCBIfam" id="TIGR01603">
    <property type="entry name" value="maj_tail_phi13"/>
    <property type="match status" value="1"/>
</dbReference>
<evidence type="ECO:0000313" key="2">
    <source>
        <dbReference type="Proteomes" id="UP000886884"/>
    </source>
</evidence>
<comment type="caution">
    <text evidence="1">The sequence shown here is derived from an EMBL/GenBank/DDBJ whole genome shotgun (WGS) entry which is preliminary data.</text>
</comment>
<proteinExistence type="predicted"/>
<dbReference type="Pfam" id="PF04630">
    <property type="entry name" value="Phage_TTP_1"/>
    <property type="match status" value="1"/>
</dbReference>
<sequence>MEGYFYGILDIYYAPMTTEETSTTAPTYDTPKVLAKSIEVTVTPAYREGKMHASNATVRNVKRVDTYTVSLNVDKIPHAVLAELLGRKEDSNGVQIIKGGNKPPYVAIGFACTLDDDSKELWWLYKGTFSEPTKTAKTDADAIEYQTPTIEGVFIRRMNDDALAAVVDTAAEGIGAGVEAGWFTEVYEETEAA</sequence>
<dbReference type="InterPro" id="IPR006490">
    <property type="entry name" value="Maj_tail_phi13"/>
</dbReference>
<evidence type="ECO:0000313" key="1">
    <source>
        <dbReference type="EMBL" id="HIV29019.1"/>
    </source>
</evidence>
<dbReference type="Proteomes" id="UP000886884">
    <property type="component" value="Unassembled WGS sequence"/>
</dbReference>
<protein>
    <recommendedName>
        <fullName evidence="3">Phage major tail protein, phi13 family</fullName>
    </recommendedName>
</protein>
<dbReference type="InterPro" id="IPR006724">
    <property type="entry name" value="Phage_TTP"/>
</dbReference>
<accession>A0A9D1TDH6</accession>
<reference evidence="1" key="1">
    <citation type="submission" date="2020-10" db="EMBL/GenBank/DDBJ databases">
        <authorList>
            <person name="Gilroy R."/>
        </authorList>
    </citation>
    <scope>NUCLEOTIDE SEQUENCE</scope>
    <source>
        <strain evidence="1">CHK183-6373</strain>
    </source>
</reference>
<reference evidence="1" key="2">
    <citation type="journal article" date="2021" name="PeerJ">
        <title>Extensive microbial diversity within the chicken gut microbiome revealed by metagenomics and culture.</title>
        <authorList>
            <person name="Gilroy R."/>
            <person name="Ravi A."/>
            <person name="Getino M."/>
            <person name="Pursley I."/>
            <person name="Horton D.L."/>
            <person name="Alikhan N.F."/>
            <person name="Baker D."/>
            <person name="Gharbi K."/>
            <person name="Hall N."/>
            <person name="Watson M."/>
            <person name="Adriaenssens E.M."/>
            <person name="Foster-Nyarko E."/>
            <person name="Jarju S."/>
            <person name="Secka A."/>
            <person name="Antonio M."/>
            <person name="Oren A."/>
            <person name="Chaudhuri R.R."/>
            <person name="La Ragione R."/>
            <person name="Hildebrand F."/>
            <person name="Pallen M.J."/>
        </authorList>
    </citation>
    <scope>NUCLEOTIDE SEQUENCE</scope>
    <source>
        <strain evidence="1">CHK183-6373</strain>
    </source>
</reference>
<dbReference type="EMBL" id="DVOT01000246">
    <property type="protein sequence ID" value="HIV29019.1"/>
    <property type="molecule type" value="Genomic_DNA"/>
</dbReference>
<organism evidence="1 2">
    <name type="scientific">Candidatus Ornithocaccomicrobium faecavium</name>
    <dbReference type="NCBI Taxonomy" id="2840890"/>
    <lineage>
        <taxon>Bacteria</taxon>
        <taxon>Bacillati</taxon>
        <taxon>Bacillota</taxon>
        <taxon>Clostridia</taxon>
        <taxon>Candidatus Ornithocaccomicrobium</taxon>
    </lineage>
</organism>
<name>A0A9D1TDH6_9FIRM</name>
<gene>
    <name evidence="1" type="ORF">IAA64_13735</name>
</gene>